<dbReference type="InterPro" id="IPR051269">
    <property type="entry name" value="Fe-S_cluster_ET"/>
</dbReference>
<gene>
    <name evidence="8" type="ORF">SAMN05443638_102111</name>
</gene>
<evidence type="ECO:0000256" key="6">
    <source>
        <dbReference type="RuleBase" id="RU368020"/>
    </source>
</evidence>
<dbReference type="GO" id="GO:0005506">
    <property type="term" value="F:iron ion binding"/>
    <property type="evidence" value="ECO:0007669"/>
    <property type="project" value="UniProtKB-UniRule"/>
</dbReference>
<organism evidence="8 9">
    <name type="scientific">Clostridium fallax</name>
    <dbReference type="NCBI Taxonomy" id="1533"/>
    <lineage>
        <taxon>Bacteria</taxon>
        <taxon>Bacillati</taxon>
        <taxon>Bacillota</taxon>
        <taxon>Clostridia</taxon>
        <taxon>Eubacteriales</taxon>
        <taxon>Clostridiaceae</taxon>
        <taxon>Clostridium</taxon>
    </lineage>
</organism>
<dbReference type="InterPro" id="IPR017896">
    <property type="entry name" value="4Fe4S_Fe-S-bd"/>
</dbReference>
<evidence type="ECO:0000313" key="8">
    <source>
        <dbReference type="EMBL" id="SHE41813.1"/>
    </source>
</evidence>
<dbReference type="PANTHER" id="PTHR36923">
    <property type="entry name" value="FERREDOXIN"/>
    <property type="match status" value="1"/>
</dbReference>
<dbReference type="PRINTS" id="PR00352">
    <property type="entry name" value="3FE4SFRDOXIN"/>
</dbReference>
<accession>A0A1M4TBH9</accession>
<dbReference type="SUPFAM" id="SSF54862">
    <property type="entry name" value="4Fe-4S ferredoxins"/>
    <property type="match status" value="1"/>
</dbReference>
<keyword evidence="2 6" id="KW-0479">Metal-binding</keyword>
<dbReference type="PROSITE" id="PS51379">
    <property type="entry name" value="4FE4S_FER_2"/>
    <property type="match status" value="1"/>
</dbReference>
<dbReference type="AlphaFoldDB" id="A0A1M4TBH9"/>
<evidence type="ECO:0000256" key="1">
    <source>
        <dbReference type="ARBA" id="ARBA00022448"/>
    </source>
</evidence>
<dbReference type="GO" id="GO:0009055">
    <property type="term" value="F:electron transfer activity"/>
    <property type="evidence" value="ECO:0007669"/>
    <property type="project" value="UniProtKB-UniRule"/>
</dbReference>
<dbReference type="Pfam" id="PF13459">
    <property type="entry name" value="Fer4_15"/>
    <property type="match status" value="1"/>
</dbReference>
<dbReference type="Gene3D" id="3.30.70.20">
    <property type="match status" value="1"/>
</dbReference>
<dbReference type="EMBL" id="FQVM01000002">
    <property type="protein sequence ID" value="SHE41813.1"/>
    <property type="molecule type" value="Genomic_DNA"/>
</dbReference>
<comment type="function">
    <text evidence="6">Ferredoxins are iron-sulfur proteins that transfer electrons in a wide variety of metabolic reactions.</text>
</comment>
<keyword evidence="3 6" id="KW-0249">Electron transport</keyword>
<dbReference type="GO" id="GO:0051536">
    <property type="term" value="F:iron-sulfur cluster binding"/>
    <property type="evidence" value="ECO:0007669"/>
    <property type="project" value="UniProtKB-KW"/>
</dbReference>
<keyword evidence="1 6" id="KW-0813">Transport</keyword>
<evidence type="ECO:0000256" key="5">
    <source>
        <dbReference type="ARBA" id="ARBA00023014"/>
    </source>
</evidence>
<evidence type="ECO:0000256" key="2">
    <source>
        <dbReference type="ARBA" id="ARBA00022723"/>
    </source>
</evidence>
<proteinExistence type="predicted"/>
<evidence type="ECO:0000256" key="4">
    <source>
        <dbReference type="ARBA" id="ARBA00023004"/>
    </source>
</evidence>
<keyword evidence="5 6" id="KW-0411">Iron-sulfur</keyword>
<keyword evidence="4 6" id="KW-0408">Iron</keyword>
<dbReference type="InterPro" id="IPR001080">
    <property type="entry name" value="3Fe4S_ferredoxin"/>
</dbReference>
<keyword evidence="9" id="KW-1185">Reference proteome</keyword>
<dbReference type="RefSeq" id="WP_072892525.1">
    <property type="nucleotide sequence ID" value="NZ_FQVM01000002.1"/>
</dbReference>
<protein>
    <recommendedName>
        <fullName evidence="6">Ferredoxin</fullName>
    </recommendedName>
</protein>
<reference evidence="8 9" key="1">
    <citation type="submission" date="2016-11" db="EMBL/GenBank/DDBJ databases">
        <authorList>
            <person name="Jaros S."/>
            <person name="Januszkiewicz K."/>
            <person name="Wedrychowicz H."/>
        </authorList>
    </citation>
    <scope>NUCLEOTIDE SEQUENCE [LARGE SCALE GENOMIC DNA]</scope>
    <source>
        <strain evidence="8 9">DSM 2631</strain>
    </source>
</reference>
<dbReference type="PANTHER" id="PTHR36923:SF3">
    <property type="entry name" value="FERREDOXIN"/>
    <property type="match status" value="1"/>
</dbReference>
<evidence type="ECO:0000313" key="9">
    <source>
        <dbReference type="Proteomes" id="UP000184035"/>
    </source>
</evidence>
<sequence length="62" mass="6596">MEAKVDKELCISCGLCPTVCPEVFEIEGDGKAGVLVDQIPDGVEDQAREAQEGCPVDAIDIF</sequence>
<evidence type="ECO:0000259" key="7">
    <source>
        <dbReference type="PROSITE" id="PS51379"/>
    </source>
</evidence>
<dbReference type="STRING" id="1533.SAMN05443638_102111"/>
<dbReference type="OrthoDB" id="9803319at2"/>
<name>A0A1M4TBH9_9CLOT</name>
<dbReference type="Proteomes" id="UP000184035">
    <property type="component" value="Unassembled WGS sequence"/>
</dbReference>
<feature type="domain" description="4Fe-4S ferredoxin-type" evidence="7">
    <location>
        <begin position="1"/>
        <end position="29"/>
    </location>
</feature>
<evidence type="ECO:0000256" key="3">
    <source>
        <dbReference type="ARBA" id="ARBA00022982"/>
    </source>
</evidence>